<dbReference type="AlphaFoldDB" id="A0A142JJR6"/>
<dbReference type="OrthoDB" id="9034987at2"/>
<gene>
    <name evidence="1" type="ORF">A2G96_11585</name>
</gene>
<organism evidence="1 2">
    <name type="scientific">Cupriavidus nantongensis</name>
    <dbReference type="NCBI Taxonomy" id="1796606"/>
    <lineage>
        <taxon>Bacteria</taxon>
        <taxon>Pseudomonadati</taxon>
        <taxon>Pseudomonadota</taxon>
        <taxon>Betaproteobacteria</taxon>
        <taxon>Burkholderiales</taxon>
        <taxon>Burkholderiaceae</taxon>
        <taxon>Cupriavidus</taxon>
    </lineage>
</organism>
<dbReference type="KEGG" id="cnan:A2G96_11585"/>
<evidence type="ECO:0000313" key="1">
    <source>
        <dbReference type="EMBL" id="AMR78328.1"/>
    </source>
</evidence>
<evidence type="ECO:0008006" key="3">
    <source>
        <dbReference type="Google" id="ProtNLM"/>
    </source>
</evidence>
<accession>A0A142JJR6</accession>
<dbReference type="Proteomes" id="UP000075238">
    <property type="component" value="Chromosome 1"/>
</dbReference>
<evidence type="ECO:0000313" key="2">
    <source>
        <dbReference type="Proteomes" id="UP000075238"/>
    </source>
</evidence>
<keyword evidence="2" id="KW-1185">Reference proteome</keyword>
<proteinExistence type="predicted"/>
<reference evidence="1 2" key="1">
    <citation type="submission" date="2016-03" db="EMBL/GenBank/DDBJ databases">
        <title>Complete genome sequence of a novel chlorpyrifos degrading bacterium, Cupriavidus nantongensis sp. X1.</title>
        <authorList>
            <person name="Fang L."/>
        </authorList>
    </citation>
    <scope>NUCLEOTIDE SEQUENCE [LARGE SCALE GENOMIC DNA]</scope>
    <source>
        <strain evidence="1 2">X1</strain>
    </source>
</reference>
<dbReference type="RefSeq" id="WP_062799349.1">
    <property type="nucleotide sequence ID" value="NZ_CP014844.1"/>
</dbReference>
<name>A0A142JJR6_9BURK</name>
<protein>
    <recommendedName>
        <fullName evidence="3">Preprotein translocase SecA</fullName>
    </recommendedName>
</protein>
<dbReference type="EMBL" id="CP014844">
    <property type="protein sequence ID" value="AMR78328.1"/>
    <property type="molecule type" value="Genomic_DNA"/>
</dbReference>
<sequence>MLSSHEIAALLLLGDAHDIDDLEPDQLDGLLAHKLVTMEHGHDSGSAYPRLTSQGHSMLEAVRSIR</sequence>